<name>A0A1V2GZB0_9PROT</name>
<evidence type="ECO:0000313" key="2">
    <source>
        <dbReference type="EMBL" id="ONG48214.1"/>
    </source>
</evidence>
<dbReference type="Proteomes" id="UP000188879">
    <property type="component" value="Unassembled WGS sequence"/>
</dbReference>
<comment type="caution">
    <text evidence="2">The sequence shown here is derived from an EMBL/GenBank/DDBJ whole genome shotgun (WGS) entry which is preliminary data.</text>
</comment>
<organism evidence="2 3">
    <name type="scientific">Teichococcus deserti</name>
    <dbReference type="NCBI Taxonomy" id="1817963"/>
    <lineage>
        <taxon>Bacteria</taxon>
        <taxon>Pseudomonadati</taxon>
        <taxon>Pseudomonadota</taxon>
        <taxon>Alphaproteobacteria</taxon>
        <taxon>Acetobacterales</taxon>
        <taxon>Roseomonadaceae</taxon>
        <taxon>Roseomonas</taxon>
    </lineage>
</organism>
<dbReference type="Gene3D" id="3.40.50.10540">
    <property type="entry name" value="Crotonobetainyl-coa:carnitine coa-transferase, domain 1"/>
    <property type="match status" value="1"/>
</dbReference>
<dbReference type="InterPro" id="IPR003673">
    <property type="entry name" value="CoA-Trfase_fam_III"/>
</dbReference>
<keyword evidence="1 2" id="KW-0808">Transferase</keyword>
<dbReference type="PANTHER" id="PTHR48207:SF4">
    <property type="entry name" value="BLL6097 PROTEIN"/>
    <property type="match status" value="1"/>
</dbReference>
<proteinExistence type="predicted"/>
<dbReference type="AlphaFoldDB" id="A0A1V2GZB0"/>
<accession>A0A1V2GZB0</accession>
<dbReference type="SUPFAM" id="SSF89796">
    <property type="entry name" value="CoA-transferase family III (CaiB/BaiF)"/>
    <property type="match status" value="1"/>
</dbReference>
<dbReference type="Gene3D" id="3.30.1540.10">
    <property type="entry name" value="formyl-coa transferase, domain 3"/>
    <property type="match status" value="1"/>
</dbReference>
<dbReference type="RefSeq" id="WP_076959483.1">
    <property type="nucleotide sequence ID" value="NZ_MLCO01000250.1"/>
</dbReference>
<gene>
    <name evidence="2" type="ORF">BKE38_22240</name>
</gene>
<dbReference type="InterPro" id="IPR044855">
    <property type="entry name" value="CoA-Trfase_III_dom3_sf"/>
</dbReference>
<dbReference type="InterPro" id="IPR023606">
    <property type="entry name" value="CoA-Trfase_III_dom_1_sf"/>
</dbReference>
<evidence type="ECO:0000313" key="3">
    <source>
        <dbReference type="Proteomes" id="UP000188879"/>
    </source>
</evidence>
<dbReference type="PANTHER" id="PTHR48207">
    <property type="entry name" value="SUCCINATE--HYDROXYMETHYLGLUTARATE COA-TRANSFERASE"/>
    <property type="match status" value="1"/>
</dbReference>
<protein>
    <submittedName>
        <fullName evidence="2">CoA transferase</fullName>
    </submittedName>
</protein>
<dbReference type="InterPro" id="IPR050483">
    <property type="entry name" value="CoA-transferase_III_domain"/>
</dbReference>
<sequence length="393" mass="41770">MGPLAGIRILDLTTVVMGPYATSVLGDMGAEVIKVESPEGDILRQVGPSRSGEMGGLFLHANRSKRSIVLDLKRPEARAALLKLAESADVLIHNLRPQAMARLGLDYAALAAVNPAIIHAGAFGFGQDGPYAARPAYDDLMQGIAGIPSLMAQSGGGTPRYVPVNIADRIVGLHAAIAVLGALQHRSRTGEGQSIEIPMFETMASFVLGDHLGGMTHRPALDQGGYARLLTPNRRPYATADGHLCVLIYNDKHWRSFFGAIDRPDLAADPRFASHASRIRHTDAICAELAAILATRPTAEWEVLLDAAGIPHTPLHTLDSLVEDPHLAAVGFFTEEDHPAEGPVRGMKVASRWSASQPEPSRLAPRLGEHTAEILREAGLSEAEIAAATAPPG</sequence>
<dbReference type="EMBL" id="MLCO01000250">
    <property type="protein sequence ID" value="ONG48214.1"/>
    <property type="molecule type" value="Genomic_DNA"/>
</dbReference>
<keyword evidence="3" id="KW-1185">Reference proteome</keyword>
<dbReference type="Pfam" id="PF02515">
    <property type="entry name" value="CoA_transf_3"/>
    <property type="match status" value="1"/>
</dbReference>
<dbReference type="GO" id="GO:0008410">
    <property type="term" value="F:CoA-transferase activity"/>
    <property type="evidence" value="ECO:0007669"/>
    <property type="project" value="TreeGrafter"/>
</dbReference>
<reference evidence="2 3" key="1">
    <citation type="submission" date="2016-10" db="EMBL/GenBank/DDBJ databases">
        <title>Draft Genome sequence of Roseomonas sp. strain M3.</title>
        <authorList>
            <person name="Subhash Y."/>
            <person name="Lee S."/>
        </authorList>
    </citation>
    <scope>NUCLEOTIDE SEQUENCE [LARGE SCALE GENOMIC DNA]</scope>
    <source>
        <strain evidence="2 3">M3</strain>
    </source>
</reference>
<dbReference type="OrthoDB" id="9781472at2"/>
<evidence type="ECO:0000256" key="1">
    <source>
        <dbReference type="ARBA" id="ARBA00022679"/>
    </source>
</evidence>